<comment type="caution">
    <text evidence="8">The sequence shown here is derived from an EMBL/GenBank/DDBJ whole genome shotgun (WGS) entry which is preliminary data.</text>
</comment>
<keyword evidence="8" id="KW-0396">Initiation factor</keyword>
<dbReference type="SUPFAM" id="SSF46579">
    <property type="entry name" value="Prefoldin"/>
    <property type="match status" value="1"/>
</dbReference>
<keyword evidence="5" id="KW-0143">Chaperone</keyword>
<dbReference type="InterPro" id="IPR009053">
    <property type="entry name" value="Prefoldin"/>
</dbReference>
<evidence type="ECO:0000259" key="7">
    <source>
        <dbReference type="PROSITE" id="PS50296"/>
    </source>
</evidence>
<keyword evidence="9" id="KW-1185">Reference proteome</keyword>
<dbReference type="SUPFAM" id="SSF55159">
    <property type="entry name" value="eIF1-like"/>
    <property type="match status" value="1"/>
</dbReference>
<accession>A0A162VP61</accession>
<evidence type="ECO:0000256" key="5">
    <source>
        <dbReference type="ARBA" id="ARBA00023186"/>
    </source>
</evidence>
<feature type="domain" description="SUI1" evidence="7">
    <location>
        <begin position="319"/>
        <end position="390"/>
    </location>
</feature>
<dbReference type="GO" id="GO:0003729">
    <property type="term" value="F:mRNA binding"/>
    <property type="evidence" value="ECO:0007669"/>
    <property type="project" value="TreeGrafter"/>
</dbReference>
<dbReference type="GO" id="GO:0001731">
    <property type="term" value="P:formation of translation preinitiation complex"/>
    <property type="evidence" value="ECO:0007669"/>
    <property type="project" value="TreeGrafter"/>
</dbReference>
<dbReference type="GO" id="GO:0016272">
    <property type="term" value="C:prefoldin complex"/>
    <property type="evidence" value="ECO:0007669"/>
    <property type="project" value="InterPro"/>
</dbReference>
<evidence type="ECO:0000313" key="8">
    <source>
        <dbReference type="EMBL" id="KZM18556.1"/>
    </source>
</evidence>
<dbReference type="InterPro" id="IPR048517">
    <property type="entry name" value="DENR_N"/>
</dbReference>
<evidence type="ECO:0000256" key="1">
    <source>
        <dbReference type="ARBA" id="ARBA00007514"/>
    </source>
</evidence>
<dbReference type="InterPro" id="IPR005873">
    <property type="entry name" value="DENR_eukaryotes"/>
</dbReference>
<feature type="region of interest" description="Disordered" evidence="6">
    <location>
        <begin position="180"/>
        <end position="217"/>
    </location>
</feature>
<dbReference type="Pfam" id="PF01253">
    <property type="entry name" value="SUI1"/>
    <property type="match status" value="1"/>
</dbReference>
<feature type="region of interest" description="Disordered" evidence="6">
    <location>
        <begin position="110"/>
        <end position="141"/>
    </location>
</feature>
<dbReference type="InterPro" id="IPR002777">
    <property type="entry name" value="PFD_beta-like"/>
</dbReference>
<gene>
    <name evidence="8" type="ORF">ST47_g10276</name>
</gene>
<sequence>MASKAQLDKQQQLQTTYQNYKTTLQNIASKIGDIEQETEEHKLVLETLEPLPGGRKCFRMINGVLTERTVADIVPILQTNQDGLKKTLEELVKQYKSRQDEMEKWKKKNNVQVVQQPGQADCTPAPSPNNRESRKQPSFLQCNPSQSVMGCGVVESTVRPLQLPRHDLWLPAPPCFLASRRNSHPPKPPASPTEASSLIHRSLQPHPPKPPASSTKTSSLIHHIMSADTLPIKVTYCGVCTLPPEYCEFGGTTKKCEEWLADEHPAMHEVLYSQEALAQNLSSLSVEAQKRAEKDAVKKANKAASAEKREAETRASSKIIIKRIERNKRKYVTAVSGLEAFGLDMKKVSKDFGKKFATGASVTKLPGGGEEITVQGDLSEDIEDFLVKTYKEVPEDNIELVEDKKKSKGEKAAANVPAQ</sequence>
<dbReference type="PANTHER" id="PTHR12789:SF0">
    <property type="entry name" value="DENSITY-REGULATED PROTEIN"/>
    <property type="match status" value="1"/>
</dbReference>
<evidence type="ECO:0000256" key="2">
    <source>
        <dbReference type="ARBA" id="ARBA00008045"/>
    </source>
</evidence>
<dbReference type="InterPro" id="IPR046447">
    <property type="entry name" value="DENR_C"/>
</dbReference>
<dbReference type="CDD" id="cd11607">
    <property type="entry name" value="DENR_C"/>
    <property type="match status" value="1"/>
</dbReference>
<organism evidence="8 9">
    <name type="scientific">Didymella rabiei</name>
    <name type="common">Chickpea ascochyta blight fungus</name>
    <name type="synonym">Mycosphaerella rabiei</name>
    <dbReference type="NCBI Taxonomy" id="5454"/>
    <lineage>
        <taxon>Eukaryota</taxon>
        <taxon>Fungi</taxon>
        <taxon>Dikarya</taxon>
        <taxon>Ascomycota</taxon>
        <taxon>Pezizomycotina</taxon>
        <taxon>Dothideomycetes</taxon>
        <taxon>Pleosporomycetidae</taxon>
        <taxon>Pleosporales</taxon>
        <taxon>Pleosporineae</taxon>
        <taxon>Didymellaceae</taxon>
        <taxon>Ascochyta</taxon>
    </lineage>
</organism>
<dbReference type="AlphaFoldDB" id="A0A162VP61"/>
<dbReference type="Proteomes" id="UP000076837">
    <property type="component" value="Unassembled WGS sequence"/>
</dbReference>
<dbReference type="GO" id="GO:0051082">
    <property type="term" value="F:unfolded protein binding"/>
    <property type="evidence" value="ECO:0007669"/>
    <property type="project" value="InterPro"/>
</dbReference>
<dbReference type="InterPro" id="IPR050318">
    <property type="entry name" value="DENR/SUI1_TIF"/>
</dbReference>
<comment type="subunit">
    <text evidence="3">Interacts with the 40S ribosomal subunit.</text>
</comment>
<dbReference type="GO" id="GO:0006457">
    <property type="term" value="P:protein folding"/>
    <property type="evidence" value="ECO:0007669"/>
    <property type="project" value="InterPro"/>
</dbReference>
<dbReference type="InterPro" id="IPR036877">
    <property type="entry name" value="SUI1_dom_sf"/>
</dbReference>
<dbReference type="EMBL" id="JYNV01000326">
    <property type="protein sequence ID" value="KZM18556.1"/>
    <property type="molecule type" value="Genomic_DNA"/>
</dbReference>
<comment type="similarity">
    <text evidence="2">Belongs to the prefoldin subunit beta family.</text>
</comment>
<reference evidence="8 9" key="1">
    <citation type="journal article" date="2016" name="Sci. Rep.">
        <title>Draft genome sequencing and secretome analysis of fungal phytopathogen Ascochyta rabiei provides insight into the necrotrophic effector repertoire.</title>
        <authorList>
            <person name="Verma S."/>
            <person name="Gazara R.K."/>
            <person name="Nizam S."/>
            <person name="Parween S."/>
            <person name="Chattopadhyay D."/>
            <person name="Verma P.K."/>
        </authorList>
    </citation>
    <scope>NUCLEOTIDE SEQUENCE [LARGE SCALE GENOMIC DNA]</scope>
    <source>
        <strain evidence="8 9">ArDII</strain>
    </source>
</reference>
<evidence type="ECO:0000256" key="6">
    <source>
        <dbReference type="SAM" id="MobiDB-lite"/>
    </source>
</evidence>
<evidence type="ECO:0000256" key="3">
    <source>
        <dbReference type="ARBA" id="ARBA00011742"/>
    </source>
</evidence>
<dbReference type="GO" id="GO:0003743">
    <property type="term" value="F:translation initiation factor activity"/>
    <property type="evidence" value="ECO:0007669"/>
    <property type="project" value="UniProtKB-KW"/>
</dbReference>
<dbReference type="Gene3D" id="3.30.780.10">
    <property type="entry name" value="SUI1-like domain"/>
    <property type="match status" value="1"/>
</dbReference>
<comment type="similarity">
    <text evidence="1">Belongs to the DENR family.</text>
</comment>
<dbReference type="PROSITE" id="PS50296">
    <property type="entry name" value="SUI1"/>
    <property type="match status" value="1"/>
</dbReference>
<dbReference type="GO" id="GO:0002188">
    <property type="term" value="P:translation reinitiation"/>
    <property type="evidence" value="ECO:0007669"/>
    <property type="project" value="TreeGrafter"/>
</dbReference>
<dbReference type="CDD" id="cd23163">
    <property type="entry name" value="Prefoldin_2"/>
    <property type="match status" value="1"/>
</dbReference>
<protein>
    <recommendedName>
        <fullName evidence="4">Translation machinery-associated protein 22</fullName>
    </recommendedName>
</protein>
<name>A0A162VP61_DIDRA</name>
<evidence type="ECO:0000313" key="9">
    <source>
        <dbReference type="Proteomes" id="UP000076837"/>
    </source>
</evidence>
<dbReference type="FunFam" id="1.10.287.370:FF:000002">
    <property type="entry name" value="Prefoldin subunit 2"/>
    <property type="match status" value="1"/>
</dbReference>
<dbReference type="STRING" id="5454.A0A162VP61"/>
<dbReference type="InterPro" id="IPR001950">
    <property type="entry name" value="SUI1"/>
</dbReference>
<dbReference type="Gene3D" id="1.10.287.370">
    <property type="match status" value="1"/>
</dbReference>
<dbReference type="Pfam" id="PF01920">
    <property type="entry name" value="Prefoldin_2"/>
    <property type="match status" value="1"/>
</dbReference>
<dbReference type="NCBIfam" id="TIGR01159">
    <property type="entry name" value="DRP1"/>
    <property type="match status" value="1"/>
</dbReference>
<dbReference type="PANTHER" id="PTHR12789">
    <property type="entry name" value="DENSITY-REGULATED PROTEIN HOMOLOG"/>
    <property type="match status" value="1"/>
</dbReference>
<dbReference type="Pfam" id="PF21023">
    <property type="entry name" value="DENR_N"/>
    <property type="match status" value="1"/>
</dbReference>
<evidence type="ECO:0000256" key="4">
    <source>
        <dbReference type="ARBA" id="ARBA00020058"/>
    </source>
</evidence>
<proteinExistence type="inferred from homology"/>
<keyword evidence="8" id="KW-0648">Protein biosynthesis</keyword>